<evidence type="ECO:0000313" key="4">
    <source>
        <dbReference type="Proteomes" id="UP001139336"/>
    </source>
</evidence>
<dbReference type="EMBL" id="JAKGSI010000001">
    <property type="protein sequence ID" value="MCF4005748.1"/>
    <property type="molecule type" value="Genomic_DNA"/>
</dbReference>
<protein>
    <submittedName>
        <fullName evidence="3">Alpha/beta hydrolase</fullName>
    </submittedName>
</protein>
<dbReference type="SUPFAM" id="SSF53474">
    <property type="entry name" value="alpha/beta-Hydrolases"/>
    <property type="match status" value="1"/>
</dbReference>
<dbReference type="RefSeq" id="WP_236117551.1">
    <property type="nucleotide sequence ID" value="NZ_JAKGSI010000001.1"/>
</dbReference>
<dbReference type="PRINTS" id="PR00412">
    <property type="entry name" value="EPOXHYDRLASE"/>
</dbReference>
<dbReference type="Pfam" id="PF00561">
    <property type="entry name" value="Abhydrolase_1"/>
    <property type="match status" value="1"/>
</dbReference>
<dbReference type="Proteomes" id="UP001139336">
    <property type="component" value="Unassembled WGS sequence"/>
</dbReference>
<keyword evidence="4" id="KW-1185">Reference proteome</keyword>
<evidence type="ECO:0000259" key="2">
    <source>
        <dbReference type="Pfam" id="PF00561"/>
    </source>
</evidence>
<reference evidence="3" key="1">
    <citation type="submission" date="2022-01" db="EMBL/GenBank/DDBJ databases">
        <title>Corynebacterium sp. nov isolated from isolated from the feces of the greater white-fronted geese (Anser albifrons) at Poyang Lake, PR China.</title>
        <authorList>
            <person name="Liu Q."/>
        </authorList>
    </citation>
    <scope>NUCLEOTIDE SEQUENCE</scope>
    <source>
        <strain evidence="3">JCM 32435</strain>
    </source>
</reference>
<evidence type="ECO:0000256" key="1">
    <source>
        <dbReference type="ARBA" id="ARBA00022801"/>
    </source>
</evidence>
<proteinExistence type="predicted"/>
<accession>A0A9X1TZU6</accession>
<comment type="caution">
    <text evidence="3">The sequence shown here is derived from an EMBL/GenBank/DDBJ whole genome shotgun (WGS) entry which is preliminary data.</text>
</comment>
<dbReference type="InterPro" id="IPR000639">
    <property type="entry name" value="Epox_hydrolase-like"/>
</dbReference>
<feature type="domain" description="AB hydrolase-1" evidence="2">
    <location>
        <begin position="20"/>
        <end position="136"/>
    </location>
</feature>
<dbReference type="Gene3D" id="3.40.50.1820">
    <property type="entry name" value="alpha/beta hydrolase"/>
    <property type="match status" value="1"/>
</dbReference>
<keyword evidence="1 3" id="KW-0378">Hydrolase</keyword>
<evidence type="ECO:0000313" key="3">
    <source>
        <dbReference type="EMBL" id="MCF4005748.1"/>
    </source>
</evidence>
<dbReference type="GO" id="GO:0016787">
    <property type="term" value="F:hydrolase activity"/>
    <property type="evidence" value="ECO:0007669"/>
    <property type="project" value="UniProtKB-KW"/>
</dbReference>
<dbReference type="InterPro" id="IPR029058">
    <property type="entry name" value="AB_hydrolase_fold"/>
</dbReference>
<gene>
    <name evidence="3" type="ORF">L1O03_00955</name>
</gene>
<name>A0A9X1TZU6_9CORY</name>
<dbReference type="InterPro" id="IPR000073">
    <property type="entry name" value="AB_hydrolase_1"/>
</dbReference>
<dbReference type="PRINTS" id="PR00111">
    <property type="entry name" value="ABHYDROLASE"/>
</dbReference>
<dbReference type="PANTHER" id="PTHR43329">
    <property type="entry name" value="EPOXIDE HYDROLASE"/>
    <property type="match status" value="1"/>
</dbReference>
<organism evidence="3 4">
    <name type="scientific">Corynebacterium uropygiale</name>
    <dbReference type="NCBI Taxonomy" id="1775911"/>
    <lineage>
        <taxon>Bacteria</taxon>
        <taxon>Bacillati</taxon>
        <taxon>Actinomycetota</taxon>
        <taxon>Actinomycetes</taxon>
        <taxon>Mycobacteriales</taxon>
        <taxon>Corynebacteriaceae</taxon>
        <taxon>Corynebacterium</taxon>
    </lineage>
</organism>
<sequence>MVHTRGVRLHAATAGSADHPLILLLHGACGAWFDWRDILLPLADCGYHVAAVDMRGYGLSDHPAGRFDYDLHGTVGDITGVIRSLGHDSATLIGEGSGGAVAWTVASKYPAMVDSLISIGAIHPADLRRLRFTQPWTVFPPIPGLLPPALWRRGVPSAGAYRRNLVASTHARFHDDYRFEEYLSLRLAELAPERPRPAVKSNIELVWAKVPSEQYRRPIDAPVTLIHPGGPGWEVQEDRARRRTRETFRSVHIPDTELLPHIEDPGAFLDAIVPALGMRLRHS</sequence>
<dbReference type="AlphaFoldDB" id="A0A9X1TZU6"/>